<dbReference type="InterPro" id="IPR006050">
    <property type="entry name" value="DNA_photolyase_N"/>
</dbReference>
<dbReference type="InterPro" id="IPR014729">
    <property type="entry name" value="Rossmann-like_a/b/a_fold"/>
</dbReference>
<feature type="compositionally biased region" description="Basic and acidic residues" evidence="3">
    <location>
        <begin position="1"/>
        <end position="10"/>
    </location>
</feature>
<evidence type="ECO:0000313" key="5">
    <source>
        <dbReference type="EMBL" id="KAK1277476.1"/>
    </source>
</evidence>
<dbReference type="InterPro" id="IPR036155">
    <property type="entry name" value="Crypto/Photolyase_N_sf"/>
</dbReference>
<dbReference type="SUPFAM" id="SSF52425">
    <property type="entry name" value="Cryptochrome/photolyase, N-terminal domain"/>
    <property type="match status" value="1"/>
</dbReference>
<dbReference type="PANTHER" id="PTHR11455:SF2">
    <property type="entry name" value="BLUE-LIGHT PHOTORECEPTOR PHR2"/>
    <property type="match status" value="1"/>
</dbReference>
<keyword evidence="2" id="KW-0285">Flavoprotein</keyword>
<reference evidence="5" key="1">
    <citation type="journal article" date="2023" name="Nat. Commun.">
        <title>Diploid and tetraploid genomes of Acorus and the evolution of monocots.</title>
        <authorList>
            <person name="Ma L."/>
            <person name="Liu K.W."/>
            <person name="Li Z."/>
            <person name="Hsiao Y.Y."/>
            <person name="Qi Y."/>
            <person name="Fu T."/>
            <person name="Tang G.D."/>
            <person name="Zhang D."/>
            <person name="Sun W.H."/>
            <person name="Liu D.K."/>
            <person name="Li Y."/>
            <person name="Chen G.Z."/>
            <person name="Liu X.D."/>
            <person name="Liao X.Y."/>
            <person name="Jiang Y.T."/>
            <person name="Yu X."/>
            <person name="Hao Y."/>
            <person name="Huang J."/>
            <person name="Zhao X.W."/>
            <person name="Ke S."/>
            <person name="Chen Y.Y."/>
            <person name="Wu W.L."/>
            <person name="Hsu J.L."/>
            <person name="Lin Y.F."/>
            <person name="Huang M.D."/>
            <person name="Li C.Y."/>
            <person name="Huang L."/>
            <person name="Wang Z.W."/>
            <person name="Zhao X."/>
            <person name="Zhong W.Y."/>
            <person name="Peng D.H."/>
            <person name="Ahmad S."/>
            <person name="Lan S."/>
            <person name="Zhang J.S."/>
            <person name="Tsai W.C."/>
            <person name="Van de Peer Y."/>
            <person name="Liu Z.J."/>
        </authorList>
    </citation>
    <scope>NUCLEOTIDE SEQUENCE</scope>
    <source>
        <strain evidence="5">SCP</strain>
    </source>
</reference>
<dbReference type="GO" id="GO:0003904">
    <property type="term" value="F:deoxyribodipyrimidine photo-lyase activity"/>
    <property type="evidence" value="ECO:0007669"/>
    <property type="project" value="TreeGrafter"/>
</dbReference>
<evidence type="ECO:0000313" key="6">
    <source>
        <dbReference type="Proteomes" id="UP001179952"/>
    </source>
</evidence>
<dbReference type="EMBL" id="JAUJYN010000002">
    <property type="protein sequence ID" value="KAK1277476.1"/>
    <property type="molecule type" value="Genomic_DNA"/>
</dbReference>
<sequence length="448" mass="48567">MASTEDERRTSAAADEPEPEITILPPKPIASLSISLSSLLSPPPSKPLKIPSQISAVHFSLSPSPLRSRPSILSTSGAASSSPIPALFPLRPLTRRPSDPSHPVGLRRCSIVWFRSDLRVHDNEALSAANADSLSVLPVYCFDPRDYGRSPSGLDRTGPHRARFLLDSVSDLRRRLRARGSDLVVRIGRPEVVIPEVARAAGADGVYAHLEVSRGEVEAEESVRGAVEGEEGVEVRYFWGSTLYHLEDLPFKLEGLPLNYGGFREKVKGVKVRGTIEAPDKLKGLPKMGDVEVGEIPSLLDLGLSPVSDGAQDGKSATNANASSLIGGETEALERLKTFAAECRAQPNKDGNQESIYGANFSCKISPWLAMGCLSPRYLFEELNKSAIRTISAASTNKKSATLAENGMNWLMFELLWRDFFRFITKKYSSSQRKVDAVPATACSGALV</sequence>
<dbReference type="Pfam" id="PF00875">
    <property type="entry name" value="DNA_photolyase"/>
    <property type="match status" value="1"/>
</dbReference>
<dbReference type="GO" id="GO:0000719">
    <property type="term" value="P:photoreactive repair"/>
    <property type="evidence" value="ECO:0007669"/>
    <property type="project" value="TreeGrafter"/>
</dbReference>
<accession>A0AAV9BMG2</accession>
<keyword evidence="6" id="KW-1185">Reference proteome</keyword>
<organism evidence="5 6">
    <name type="scientific">Acorus gramineus</name>
    <name type="common">Dwarf sweet flag</name>
    <dbReference type="NCBI Taxonomy" id="55184"/>
    <lineage>
        <taxon>Eukaryota</taxon>
        <taxon>Viridiplantae</taxon>
        <taxon>Streptophyta</taxon>
        <taxon>Embryophyta</taxon>
        <taxon>Tracheophyta</taxon>
        <taxon>Spermatophyta</taxon>
        <taxon>Magnoliopsida</taxon>
        <taxon>Liliopsida</taxon>
        <taxon>Acoraceae</taxon>
        <taxon>Acorus</taxon>
    </lineage>
</organism>
<evidence type="ECO:0000259" key="4">
    <source>
        <dbReference type="PROSITE" id="PS51645"/>
    </source>
</evidence>
<dbReference type="SUPFAM" id="SSF48173">
    <property type="entry name" value="Cryptochrome/photolyase FAD-binding domain"/>
    <property type="match status" value="1"/>
</dbReference>
<feature type="binding site" evidence="2">
    <location>
        <begin position="362"/>
        <end position="366"/>
    </location>
    <ligand>
        <name>FAD</name>
        <dbReference type="ChEBI" id="CHEBI:57692"/>
    </ligand>
</feature>
<evidence type="ECO:0000256" key="3">
    <source>
        <dbReference type="SAM" id="MobiDB-lite"/>
    </source>
</evidence>
<keyword evidence="2" id="KW-0274">FAD</keyword>
<evidence type="ECO:0000256" key="1">
    <source>
        <dbReference type="ARBA" id="ARBA00005862"/>
    </source>
</evidence>
<gene>
    <name evidence="5" type="ORF">QJS04_geneDACA007237</name>
</gene>
<dbReference type="GO" id="GO:0071949">
    <property type="term" value="F:FAD binding"/>
    <property type="evidence" value="ECO:0007669"/>
    <property type="project" value="TreeGrafter"/>
</dbReference>
<dbReference type="InterPro" id="IPR002081">
    <property type="entry name" value="Cryptochrome/DNA_photolyase_1"/>
</dbReference>
<dbReference type="InterPro" id="IPR036134">
    <property type="entry name" value="Crypto/Photolyase_FAD-like_sf"/>
</dbReference>
<comment type="caution">
    <text evidence="5">The sequence shown here is derived from an EMBL/GenBank/DDBJ whole genome shotgun (WGS) entry which is preliminary data.</text>
</comment>
<comment type="similarity">
    <text evidence="1">Belongs to the DNA photolyase class-1 family.</text>
</comment>
<dbReference type="GO" id="GO:0003677">
    <property type="term" value="F:DNA binding"/>
    <property type="evidence" value="ECO:0007669"/>
    <property type="project" value="TreeGrafter"/>
</dbReference>
<dbReference type="AlphaFoldDB" id="A0AAV9BMG2"/>
<proteinExistence type="inferred from homology"/>
<feature type="domain" description="Photolyase/cryptochrome alpha/beta" evidence="4">
    <location>
        <begin position="108"/>
        <end position="243"/>
    </location>
</feature>
<dbReference type="PROSITE" id="PS51645">
    <property type="entry name" value="PHR_CRY_ALPHA_BETA"/>
    <property type="match status" value="1"/>
</dbReference>
<comment type="cofactor">
    <cofactor evidence="2">
        <name>FAD</name>
        <dbReference type="ChEBI" id="CHEBI:57692"/>
    </cofactor>
    <text evidence="2">Binds 1 FAD per subunit.</text>
</comment>
<reference evidence="5" key="2">
    <citation type="submission" date="2023-06" db="EMBL/GenBank/DDBJ databases">
        <authorList>
            <person name="Ma L."/>
            <person name="Liu K.-W."/>
            <person name="Li Z."/>
            <person name="Hsiao Y.-Y."/>
            <person name="Qi Y."/>
            <person name="Fu T."/>
            <person name="Tang G."/>
            <person name="Zhang D."/>
            <person name="Sun W.-H."/>
            <person name="Liu D.-K."/>
            <person name="Li Y."/>
            <person name="Chen G.-Z."/>
            <person name="Liu X.-D."/>
            <person name="Liao X.-Y."/>
            <person name="Jiang Y.-T."/>
            <person name="Yu X."/>
            <person name="Hao Y."/>
            <person name="Huang J."/>
            <person name="Zhao X.-W."/>
            <person name="Ke S."/>
            <person name="Chen Y.-Y."/>
            <person name="Wu W.-L."/>
            <person name="Hsu J.-L."/>
            <person name="Lin Y.-F."/>
            <person name="Huang M.-D."/>
            <person name="Li C.-Y."/>
            <person name="Huang L."/>
            <person name="Wang Z.-W."/>
            <person name="Zhao X."/>
            <person name="Zhong W.-Y."/>
            <person name="Peng D.-H."/>
            <person name="Ahmad S."/>
            <person name="Lan S."/>
            <person name="Zhang J.-S."/>
            <person name="Tsai W.-C."/>
            <person name="Van De Peer Y."/>
            <person name="Liu Z.-J."/>
        </authorList>
    </citation>
    <scope>NUCLEOTIDE SEQUENCE</scope>
    <source>
        <strain evidence="5">SCP</strain>
        <tissue evidence="5">Leaves</tissue>
    </source>
</reference>
<feature type="region of interest" description="Disordered" evidence="3">
    <location>
        <begin position="1"/>
        <end position="26"/>
    </location>
</feature>
<protein>
    <submittedName>
        <fullName evidence="5">Blue-light photoreceptor PHR2</fullName>
    </submittedName>
</protein>
<dbReference type="Proteomes" id="UP001179952">
    <property type="component" value="Unassembled WGS sequence"/>
</dbReference>
<dbReference type="Gene3D" id="1.25.40.80">
    <property type="match status" value="1"/>
</dbReference>
<feature type="binding site" evidence="2">
    <location>
        <begin position="414"/>
        <end position="421"/>
    </location>
    <ligand>
        <name>FAD</name>
        <dbReference type="ChEBI" id="CHEBI:57692"/>
    </ligand>
</feature>
<name>A0AAV9BMG2_ACOGR</name>
<dbReference type="Gene3D" id="3.40.50.620">
    <property type="entry name" value="HUPs"/>
    <property type="match status" value="1"/>
</dbReference>
<evidence type="ECO:0000256" key="2">
    <source>
        <dbReference type="PIRSR" id="PIRSR602081-1"/>
    </source>
</evidence>
<dbReference type="PANTHER" id="PTHR11455">
    <property type="entry name" value="CRYPTOCHROME"/>
    <property type="match status" value="1"/>
</dbReference>